<dbReference type="InterPro" id="IPR031106">
    <property type="entry name" value="C/EBP"/>
</dbReference>
<dbReference type="PANTHER" id="PTHR23334:SF20">
    <property type="entry name" value="BASIC LEUCINE ZIPPER 24"/>
    <property type="match status" value="1"/>
</dbReference>
<dbReference type="AlphaFoldDB" id="A0A8T0E4T1"/>
<dbReference type="InterPro" id="IPR046347">
    <property type="entry name" value="bZIP_sf"/>
</dbReference>
<dbReference type="Gene3D" id="1.20.5.170">
    <property type="match status" value="1"/>
</dbReference>
<protein>
    <recommendedName>
        <fullName evidence="3">BZIP domain-containing protein</fullName>
    </recommendedName>
</protein>
<feature type="domain" description="BZIP" evidence="3">
    <location>
        <begin position="250"/>
        <end position="306"/>
    </location>
</feature>
<evidence type="ECO:0000259" key="3">
    <source>
        <dbReference type="PROSITE" id="PS50217"/>
    </source>
</evidence>
<dbReference type="GO" id="GO:0000981">
    <property type="term" value="F:DNA-binding transcription factor activity, RNA polymerase II-specific"/>
    <property type="evidence" value="ECO:0007669"/>
    <property type="project" value="TreeGrafter"/>
</dbReference>
<dbReference type="EMBL" id="JABXBU010002230">
    <property type="protein sequence ID" value="KAF8766397.1"/>
    <property type="molecule type" value="Genomic_DNA"/>
</dbReference>
<keyword evidence="1" id="KW-0175">Coiled coil</keyword>
<sequence>MSLVLPSTVEELNLLELNLLRPTVEFVSPPPYTKPSNKGFENISVEKRYNREYSLPNEVEKWNIHNYDTYLNFEDNLCSDEFKVIHSVEDRLVPEGDQRPRCESFSSVSSSMDEKPVVFQNFGVKSFSTVRMDSGSTCISSDHSYVSPGASIFQGLDVEETYQNLDMFLQKDPQPSLNDNLPSPLSSTDSNFELTNLQSSFSLQNSCSQDSFIERPLSVKRPAESPSEDEFYGLKSARLSSSPPSYTEVRRKNNIASKNCRKTRKEKQKEMEGRVNELEKEKEELTVKVQILEELINDHKRQLFAILNQRR</sequence>
<dbReference type="GO" id="GO:0000978">
    <property type="term" value="F:RNA polymerase II cis-regulatory region sequence-specific DNA binding"/>
    <property type="evidence" value="ECO:0007669"/>
    <property type="project" value="TreeGrafter"/>
</dbReference>
<dbReference type="Pfam" id="PF07716">
    <property type="entry name" value="bZIP_2"/>
    <property type="match status" value="1"/>
</dbReference>
<keyword evidence="5" id="KW-1185">Reference proteome</keyword>
<name>A0A8T0E4T1_ARGBR</name>
<feature type="coiled-coil region" evidence="1">
    <location>
        <begin position="261"/>
        <end position="302"/>
    </location>
</feature>
<evidence type="ECO:0000313" key="4">
    <source>
        <dbReference type="EMBL" id="KAF8766397.1"/>
    </source>
</evidence>
<evidence type="ECO:0000313" key="5">
    <source>
        <dbReference type="Proteomes" id="UP000807504"/>
    </source>
</evidence>
<dbReference type="Proteomes" id="UP000807504">
    <property type="component" value="Unassembled WGS sequence"/>
</dbReference>
<dbReference type="InterPro" id="IPR004827">
    <property type="entry name" value="bZIP"/>
</dbReference>
<dbReference type="PROSITE" id="PS50217">
    <property type="entry name" value="BZIP"/>
    <property type="match status" value="1"/>
</dbReference>
<feature type="region of interest" description="Disordered" evidence="2">
    <location>
        <begin position="217"/>
        <end position="247"/>
    </location>
</feature>
<proteinExistence type="predicted"/>
<comment type="caution">
    <text evidence="4">The sequence shown here is derived from an EMBL/GenBank/DDBJ whole genome shotgun (WGS) entry which is preliminary data.</text>
</comment>
<gene>
    <name evidence="4" type="ORF">HNY73_019462</name>
</gene>
<dbReference type="SMART" id="SM00338">
    <property type="entry name" value="BRLZ"/>
    <property type="match status" value="1"/>
</dbReference>
<reference evidence="4" key="1">
    <citation type="journal article" date="2020" name="bioRxiv">
        <title>Chromosome-level reference genome of the European wasp spider Argiope bruennichi: a resource for studies on range expansion and evolutionary adaptation.</title>
        <authorList>
            <person name="Sheffer M.M."/>
            <person name="Hoppe A."/>
            <person name="Krehenwinkel H."/>
            <person name="Uhl G."/>
            <person name="Kuss A.W."/>
            <person name="Jensen L."/>
            <person name="Jensen C."/>
            <person name="Gillespie R.G."/>
            <person name="Hoff K.J."/>
            <person name="Prost S."/>
        </authorList>
    </citation>
    <scope>NUCLEOTIDE SEQUENCE</scope>
</reference>
<organism evidence="4 5">
    <name type="scientific">Argiope bruennichi</name>
    <name type="common">Wasp spider</name>
    <name type="synonym">Aranea bruennichi</name>
    <dbReference type="NCBI Taxonomy" id="94029"/>
    <lineage>
        <taxon>Eukaryota</taxon>
        <taxon>Metazoa</taxon>
        <taxon>Ecdysozoa</taxon>
        <taxon>Arthropoda</taxon>
        <taxon>Chelicerata</taxon>
        <taxon>Arachnida</taxon>
        <taxon>Araneae</taxon>
        <taxon>Araneomorphae</taxon>
        <taxon>Entelegynae</taxon>
        <taxon>Araneoidea</taxon>
        <taxon>Araneidae</taxon>
        <taxon>Argiope</taxon>
    </lineage>
</organism>
<dbReference type="PANTHER" id="PTHR23334">
    <property type="entry name" value="CCAAT/ENHANCER BINDING PROTEIN"/>
    <property type="match status" value="1"/>
</dbReference>
<evidence type="ECO:0000256" key="2">
    <source>
        <dbReference type="SAM" id="MobiDB-lite"/>
    </source>
</evidence>
<reference evidence="4" key="2">
    <citation type="submission" date="2020-06" db="EMBL/GenBank/DDBJ databases">
        <authorList>
            <person name="Sheffer M."/>
        </authorList>
    </citation>
    <scope>NUCLEOTIDE SEQUENCE</scope>
</reference>
<dbReference type="SUPFAM" id="SSF57959">
    <property type="entry name" value="Leucine zipper domain"/>
    <property type="match status" value="1"/>
</dbReference>
<evidence type="ECO:0000256" key="1">
    <source>
        <dbReference type="SAM" id="Coils"/>
    </source>
</evidence>
<dbReference type="GO" id="GO:0006351">
    <property type="term" value="P:DNA-templated transcription"/>
    <property type="evidence" value="ECO:0007669"/>
    <property type="project" value="InterPro"/>
</dbReference>
<accession>A0A8T0E4T1</accession>